<gene>
    <name evidence="2" type="ORF">TREES_T100021057</name>
</gene>
<dbReference type="InParanoid" id="L9JEQ1"/>
<accession>L9JEQ1</accession>
<keyword evidence="3" id="KW-1185">Reference proteome</keyword>
<reference evidence="3" key="2">
    <citation type="journal article" date="2013" name="Nat. Commun.">
        <title>Genome of the Chinese tree shrew.</title>
        <authorList>
            <person name="Fan Y."/>
            <person name="Huang Z.Y."/>
            <person name="Cao C.C."/>
            <person name="Chen C.S."/>
            <person name="Chen Y.X."/>
            <person name="Fan D.D."/>
            <person name="He J."/>
            <person name="Hou H.L."/>
            <person name="Hu L."/>
            <person name="Hu X.T."/>
            <person name="Jiang X.T."/>
            <person name="Lai R."/>
            <person name="Lang Y.S."/>
            <person name="Liang B."/>
            <person name="Liao S.G."/>
            <person name="Mu D."/>
            <person name="Ma Y.Y."/>
            <person name="Niu Y.Y."/>
            <person name="Sun X.Q."/>
            <person name="Xia J.Q."/>
            <person name="Xiao J."/>
            <person name="Xiong Z.Q."/>
            <person name="Xu L."/>
            <person name="Yang L."/>
            <person name="Zhang Y."/>
            <person name="Zhao W."/>
            <person name="Zhao X.D."/>
            <person name="Zheng Y.T."/>
            <person name="Zhou J.M."/>
            <person name="Zhu Y.B."/>
            <person name="Zhang G.J."/>
            <person name="Wang J."/>
            <person name="Yao Y.G."/>
        </authorList>
    </citation>
    <scope>NUCLEOTIDE SEQUENCE [LARGE SCALE GENOMIC DNA]</scope>
</reference>
<organism evidence="2 3">
    <name type="scientific">Tupaia chinensis</name>
    <name type="common">Chinese tree shrew</name>
    <name type="synonym">Tupaia belangeri chinensis</name>
    <dbReference type="NCBI Taxonomy" id="246437"/>
    <lineage>
        <taxon>Eukaryota</taxon>
        <taxon>Metazoa</taxon>
        <taxon>Chordata</taxon>
        <taxon>Craniata</taxon>
        <taxon>Vertebrata</taxon>
        <taxon>Euteleostomi</taxon>
        <taxon>Mammalia</taxon>
        <taxon>Eutheria</taxon>
        <taxon>Euarchontoglires</taxon>
        <taxon>Scandentia</taxon>
        <taxon>Tupaiidae</taxon>
        <taxon>Tupaia</taxon>
    </lineage>
</organism>
<name>L9JEQ1_TUPCH</name>
<proteinExistence type="predicted"/>
<evidence type="ECO:0000313" key="3">
    <source>
        <dbReference type="Proteomes" id="UP000011518"/>
    </source>
</evidence>
<dbReference type="AlphaFoldDB" id="L9JEQ1"/>
<dbReference type="EMBL" id="KB321112">
    <property type="protein sequence ID" value="ELW47457.1"/>
    <property type="molecule type" value="Genomic_DNA"/>
</dbReference>
<dbReference type="Proteomes" id="UP000011518">
    <property type="component" value="Unassembled WGS sequence"/>
</dbReference>
<reference evidence="3" key="1">
    <citation type="submission" date="2012-07" db="EMBL/GenBank/DDBJ databases">
        <title>Genome of the Chinese tree shrew, a rising model animal genetically related to primates.</title>
        <authorList>
            <person name="Zhang G."/>
            <person name="Fan Y."/>
            <person name="Yao Y."/>
            <person name="Huang Z."/>
        </authorList>
    </citation>
    <scope>NUCLEOTIDE SEQUENCE [LARGE SCALE GENOMIC DNA]</scope>
</reference>
<feature type="region of interest" description="Disordered" evidence="1">
    <location>
        <begin position="179"/>
        <end position="205"/>
    </location>
</feature>
<sequence>MPCCTSEHGCAVPVTCTQEHVLHGSPSRTVGAKASPSVWELPSRGGRLGGASGNAGLDDQGLHAAKGANRKDCIICSISTNIALMMWKDTCLKARFLYSRSLSSLTLKAILHFRGERPVWAWVQTQAKPDTGSKRARAGLRAEVPGRSRALQDSCHTAKLIQRPEIGDVATISGYTVPTSARSSSAGRLPVGQEEASSGQNRKASWEWASRARSELQRSPLRVQAGRWQNVTTFFQLLNKIFDLKQLQHVICLKNIKVECTSPPAVCVVTERPAPAAQNRDASTPGCGTPERVMAENLHYYCASETANRVLKTEAPAALRSSSGTLLARQNHSAFSGREPSLEHGFPAAVYAELPPDAEAGQEVSGLCQREESTLLCTEEPERRSVCFYEPWDHRKFTT</sequence>
<evidence type="ECO:0000313" key="2">
    <source>
        <dbReference type="EMBL" id="ELW47457.1"/>
    </source>
</evidence>
<protein>
    <submittedName>
        <fullName evidence="2">Uncharacterized protein</fullName>
    </submittedName>
</protein>
<evidence type="ECO:0000256" key="1">
    <source>
        <dbReference type="SAM" id="MobiDB-lite"/>
    </source>
</evidence>